<gene>
    <name evidence="1" type="ORF">SAMN05192573_116127</name>
</gene>
<dbReference type="EMBL" id="FNCG01000016">
    <property type="protein sequence ID" value="SDI13975.1"/>
    <property type="molecule type" value="Genomic_DNA"/>
</dbReference>
<sequence>MNKILITKLSFVAILLFFTPAVLLASKHNKMTRNIDIAGLIVDSKTLLPIEAAGIYGADEKLLGKTDVRGYFKISLGFMADGEMRFKLKIIKKGYNNIMQSEHWGNLPGDTKALMYFGLDKGSGSNSFSKMVNKAIGDLDYHSTLEHFDQIKIARTFDNKLSAAKAGNQDVLVKVDNKFYMVDETGWIAISSDKDSISINKKQLVIADQLNGTIKRKDIKWMTPLNAKNTKFAVYTR</sequence>
<evidence type="ECO:0000313" key="2">
    <source>
        <dbReference type="Proteomes" id="UP000199705"/>
    </source>
</evidence>
<keyword evidence="2" id="KW-1185">Reference proteome</keyword>
<dbReference type="STRING" id="551996.SAMN05192573_116127"/>
<accession>A0A1G8I4R6</accession>
<protein>
    <submittedName>
        <fullName evidence="1">Uncharacterized protein</fullName>
    </submittedName>
</protein>
<dbReference type="Proteomes" id="UP000199705">
    <property type="component" value="Unassembled WGS sequence"/>
</dbReference>
<organism evidence="1 2">
    <name type="scientific">Mucilaginibacter gossypii</name>
    <dbReference type="NCBI Taxonomy" id="551996"/>
    <lineage>
        <taxon>Bacteria</taxon>
        <taxon>Pseudomonadati</taxon>
        <taxon>Bacteroidota</taxon>
        <taxon>Sphingobacteriia</taxon>
        <taxon>Sphingobacteriales</taxon>
        <taxon>Sphingobacteriaceae</taxon>
        <taxon>Mucilaginibacter</taxon>
    </lineage>
</organism>
<reference evidence="2" key="1">
    <citation type="submission" date="2016-10" db="EMBL/GenBank/DDBJ databases">
        <authorList>
            <person name="Varghese N."/>
            <person name="Submissions S."/>
        </authorList>
    </citation>
    <scope>NUCLEOTIDE SEQUENCE [LARGE SCALE GENOMIC DNA]</scope>
    <source>
        <strain evidence="2">Gh-67</strain>
    </source>
</reference>
<proteinExistence type="predicted"/>
<evidence type="ECO:0000313" key="1">
    <source>
        <dbReference type="EMBL" id="SDI13975.1"/>
    </source>
</evidence>
<dbReference type="AlphaFoldDB" id="A0A1G8I4R6"/>
<name>A0A1G8I4R6_9SPHI</name>